<organism evidence="7 8">
    <name type="scientific">Gnomoniopsis smithogilvyi</name>
    <dbReference type="NCBI Taxonomy" id="1191159"/>
    <lineage>
        <taxon>Eukaryota</taxon>
        <taxon>Fungi</taxon>
        <taxon>Dikarya</taxon>
        <taxon>Ascomycota</taxon>
        <taxon>Pezizomycotina</taxon>
        <taxon>Sordariomycetes</taxon>
        <taxon>Sordariomycetidae</taxon>
        <taxon>Diaporthales</taxon>
        <taxon>Gnomoniaceae</taxon>
        <taxon>Gnomoniopsis</taxon>
    </lineage>
</organism>
<dbReference type="Proteomes" id="UP001140453">
    <property type="component" value="Unassembled WGS sequence"/>
</dbReference>
<dbReference type="Pfam" id="PF00155">
    <property type="entry name" value="Aminotran_1_2"/>
    <property type="match status" value="1"/>
</dbReference>
<dbReference type="InterPro" id="IPR004839">
    <property type="entry name" value="Aminotransferase_I/II_large"/>
</dbReference>
<comment type="similarity">
    <text evidence="2">Belongs to the class-I pyridoxal-phosphate-dependent aminotransferase family.</text>
</comment>
<evidence type="ECO:0000256" key="4">
    <source>
        <dbReference type="ARBA" id="ARBA00022679"/>
    </source>
</evidence>
<dbReference type="InterPro" id="IPR015424">
    <property type="entry name" value="PyrdxlP-dep_Trfase"/>
</dbReference>
<evidence type="ECO:0000256" key="3">
    <source>
        <dbReference type="ARBA" id="ARBA00022576"/>
    </source>
</evidence>
<comment type="cofactor">
    <cofactor evidence="1">
        <name>pyridoxal 5'-phosphate</name>
        <dbReference type="ChEBI" id="CHEBI:597326"/>
    </cofactor>
</comment>
<feature type="domain" description="Aminotransferase class I/classII large" evidence="6">
    <location>
        <begin position="86"/>
        <end position="433"/>
    </location>
</feature>
<dbReference type="PRINTS" id="PR00753">
    <property type="entry name" value="ACCSYNTHASE"/>
</dbReference>
<name>A0A9W9CXA6_9PEZI</name>
<evidence type="ECO:0000313" key="7">
    <source>
        <dbReference type="EMBL" id="KAJ4390994.1"/>
    </source>
</evidence>
<dbReference type="InterPro" id="IPR015421">
    <property type="entry name" value="PyrdxlP-dep_Trfase_major"/>
</dbReference>
<dbReference type="GO" id="GO:0030170">
    <property type="term" value="F:pyridoxal phosphate binding"/>
    <property type="evidence" value="ECO:0007669"/>
    <property type="project" value="InterPro"/>
</dbReference>
<evidence type="ECO:0000256" key="1">
    <source>
        <dbReference type="ARBA" id="ARBA00001933"/>
    </source>
</evidence>
<dbReference type="InterPro" id="IPR050478">
    <property type="entry name" value="Ethylene_sulfur-biosynth"/>
</dbReference>
<proteinExistence type="inferred from homology"/>
<dbReference type="CDD" id="cd00609">
    <property type="entry name" value="AAT_like"/>
    <property type="match status" value="1"/>
</dbReference>
<evidence type="ECO:0000259" key="6">
    <source>
        <dbReference type="Pfam" id="PF00155"/>
    </source>
</evidence>
<evidence type="ECO:0000313" key="8">
    <source>
        <dbReference type="Proteomes" id="UP001140453"/>
    </source>
</evidence>
<dbReference type="EMBL" id="JAPEVB010000003">
    <property type="protein sequence ID" value="KAJ4390994.1"/>
    <property type="molecule type" value="Genomic_DNA"/>
</dbReference>
<accession>A0A9W9CXA6</accession>
<dbReference type="Gene3D" id="3.40.640.10">
    <property type="entry name" value="Type I PLP-dependent aspartate aminotransferase-like (Major domain)"/>
    <property type="match status" value="1"/>
</dbReference>
<evidence type="ECO:0000256" key="2">
    <source>
        <dbReference type="ARBA" id="ARBA00007441"/>
    </source>
</evidence>
<dbReference type="PANTHER" id="PTHR43795:SF32">
    <property type="entry name" value="AMINOTRANSFERASE GLII-RELATED"/>
    <property type="match status" value="1"/>
</dbReference>
<keyword evidence="5" id="KW-0663">Pyridoxal phosphate</keyword>
<evidence type="ECO:0000256" key="5">
    <source>
        <dbReference type="ARBA" id="ARBA00022898"/>
    </source>
</evidence>
<dbReference type="Gene3D" id="3.90.1150.10">
    <property type="entry name" value="Aspartate Aminotransferase, domain 1"/>
    <property type="match status" value="1"/>
</dbReference>
<dbReference type="AlphaFoldDB" id="A0A9W9CXA6"/>
<dbReference type="SUPFAM" id="SSF53383">
    <property type="entry name" value="PLP-dependent transferases"/>
    <property type="match status" value="1"/>
</dbReference>
<keyword evidence="8" id="KW-1185">Reference proteome</keyword>
<protein>
    <recommendedName>
        <fullName evidence="6">Aminotransferase class I/classII large domain-containing protein</fullName>
    </recommendedName>
</protein>
<comment type="caution">
    <text evidence="7">The sequence shown here is derived from an EMBL/GenBank/DDBJ whole genome shotgun (WGS) entry which is preliminary data.</text>
</comment>
<keyword evidence="3" id="KW-0032">Aminotransferase</keyword>
<sequence>MCSIKRIDSHPMTEHNGVVLVAEPIPSGLSRRGWSNVQSIMPRIKGAVQERSLKHSDKIDLSTAENWLIRPELVELCKASVGQLLEEKHFSYSRGFAGDPDLMEALASFFNKYFSPYIPVLPAHIATAPGATASIDALLYNICEPGDGVLLPSPYWNGFDFGIRVRSSVVPVLVTLGSHGANFSDELLPALEKAYNSAQCQVRALLITNPHNPLALCYPRDTLESCVKFCAKHNLHLISDEVYALSTFPSPDVQRTDPFVSVLSLDLDCLEAKKSQVHTVWSTSKDFGQSGIRMGCTITQFNREMAVGLALAANTQISVLTSIFVTSLLSSPDLPSLIALNSERLASAYKQITTFFKNERIAYLPCNAGLYLYVKLVPYAVTWDDEANVVSQFREAGVLVSPGRAFHGPDSEKGWVRMGFAVHPIQLQEAIKRMKRALGTWNQLAVQ</sequence>
<dbReference type="OrthoDB" id="7042322at2759"/>
<dbReference type="InterPro" id="IPR015422">
    <property type="entry name" value="PyrdxlP-dep_Trfase_small"/>
</dbReference>
<dbReference type="GO" id="GO:0008483">
    <property type="term" value="F:transaminase activity"/>
    <property type="evidence" value="ECO:0007669"/>
    <property type="project" value="UniProtKB-KW"/>
</dbReference>
<reference evidence="7" key="1">
    <citation type="submission" date="2022-10" db="EMBL/GenBank/DDBJ databases">
        <title>Tapping the CABI collections for fungal endophytes: first genome assemblies for Collariella, Neodidymelliopsis, Ascochyta clinopodiicola, Didymella pomorum, Didymosphaeria variabile, Neocosmospora piperis and Neocucurbitaria cava.</title>
        <authorList>
            <person name="Hill R."/>
        </authorList>
    </citation>
    <scope>NUCLEOTIDE SEQUENCE</scope>
    <source>
        <strain evidence="7">IMI 355082</strain>
    </source>
</reference>
<dbReference type="PANTHER" id="PTHR43795">
    <property type="entry name" value="BIFUNCTIONAL ASPARTATE AMINOTRANSFERASE AND GLUTAMATE/ASPARTATE-PREPHENATE AMINOTRANSFERASE-RELATED"/>
    <property type="match status" value="1"/>
</dbReference>
<dbReference type="GO" id="GO:0006520">
    <property type="term" value="P:amino acid metabolic process"/>
    <property type="evidence" value="ECO:0007669"/>
    <property type="project" value="TreeGrafter"/>
</dbReference>
<keyword evidence="4" id="KW-0808">Transferase</keyword>
<gene>
    <name evidence="7" type="ORF">N0V93_004593</name>
</gene>